<dbReference type="InterPro" id="IPR027417">
    <property type="entry name" value="P-loop_NTPase"/>
</dbReference>
<dbReference type="InterPro" id="IPR036628">
    <property type="entry name" value="Clp_N_dom_sf"/>
</dbReference>
<gene>
    <name evidence="9" type="primary">clpB_2</name>
    <name evidence="9" type="ORF">Pan216_05810</name>
</gene>
<dbReference type="Pfam" id="PF10431">
    <property type="entry name" value="ClpB_D2-small"/>
    <property type="match status" value="1"/>
</dbReference>
<dbReference type="PROSITE" id="PS51903">
    <property type="entry name" value="CLP_R"/>
    <property type="match status" value="1"/>
</dbReference>
<name>A0A518AYF2_9BACT</name>
<feature type="coiled-coil region" evidence="6">
    <location>
        <begin position="438"/>
        <end position="489"/>
    </location>
</feature>
<dbReference type="PROSITE" id="PS00870">
    <property type="entry name" value="CLPAB_1"/>
    <property type="match status" value="1"/>
</dbReference>
<dbReference type="GO" id="GO:0016887">
    <property type="term" value="F:ATP hydrolysis activity"/>
    <property type="evidence" value="ECO:0007669"/>
    <property type="project" value="InterPro"/>
</dbReference>
<evidence type="ECO:0000259" key="8">
    <source>
        <dbReference type="PROSITE" id="PS51903"/>
    </source>
</evidence>
<keyword evidence="10" id="KW-1185">Reference proteome</keyword>
<dbReference type="InterPro" id="IPR004176">
    <property type="entry name" value="Clp_R_N"/>
</dbReference>
<keyword evidence="3" id="KW-0067">ATP-binding</keyword>
<dbReference type="SMART" id="SM01086">
    <property type="entry name" value="ClpB_D2-small"/>
    <property type="match status" value="1"/>
</dbReference>
<dbReference type="PANTHER" id="PTHR11638">
    <property type="entry name" value="ATP-DEPENDENT CLP PROTEASE"/>
    <property type="match status" value="1"/>
</dbReference>
<reference evidence="9 10" key="1">
    <citation type="submission" date="2019-02" db="EMBL/GenBank/DDBJ databases">
        <title>Deep-cultivation of Planctomycetes and their phenomic and genomic characterization uncovers novel biology.</title>
        <authorList>
            <person name="Wiegand S."/>
            <person name="Jogler M."/>
            <person name="Boedeker C."/>
            <person name="Pinto D."/>
            <person name="Vollmers J."/>
            <person name="Rivas-Marin E."/>
            <person name="Kohn T."/>
            <person name="Peeters S.H."/>
            <person name="Heuer A."/>
            <person name="Rast P."/>
            <person name="Oberbeckmann S."/>
            <person name="Bunk B."/>
            <person name="Jeske O."/>
            <person name="Meyerdierks A."/>
            <person name="Storesund J.E."/>
            <person name="Kallscheuer N."/>
            <person name="Luecker S."/>
            <person name="Lage O.M."/>
            <person name="Pohl T."/>
            <person name="Merkel B.J."/>
            <person name="Hornburger P."/>
            <person name="Mueller R.-W."/>
            <person name="Bruemmer F."/>
            <person name="Labrenz M."/>
            <person name="Spormann A.M."/>
            <person name="Op den Camp H."/>
            <person name="Overmann J."/>
            <person name="Amann R."/>
            <person name="Jetten M.S.M."/>
            <person name="Mascher T."/>
            <person name="Medema M.H."/>
            <person name="Devos D.P."/>
            <person name="Kaster A.-K."/>
            <person name="Ovreas L."/>
            <person name="Rohde M."/>
            <person name="Galperin M.Y."/>
            <person name="Jogler C."/>
        </authorList>
    </citation>
    <scope>NUCLEOTIDE SEQUENCE [LARGE SCALE GENOMIC DNA]</scope>
    <source>
        <strain evidence="9 10">Pan216</strain>
    </source>
</reference>
<dbReference type="NCBIfam" id="TIGR03345">
    <property type="entry name" value="VI_ClpV1"/>
    <property type="match status" value="1"/>
</dbReference>
<dbReference type="InterPro" id="IPR003593">
    <property type="entry name" value="AAA+_ATPase"/>
</dbReference>
<dbReference type="InterPro" id="IPR018368">
    <property type="entry name" value="ClpA/B_CS1"/>
</dbReference>
<dbReference type="Pfam" id="PF07724">
    <property type="entry name" value="AAA_2"/>
    <property type="match status" value="1"/>
</dbReference>
<dbReference type="InterPro" id="IPR041546">
    <property type="entry name" value="ClpA/ClpB_AAA_lid"/>
</dbReference>
<evidence type="ECO:0000256" key="1">
    <source>
        <dbReference type="ARBA" id="ARBA00022737"/>
    </source>
</evidence>
<accession>A0A518AYF2</accession>
<protein>
    <submittedName>
        <fullName evidence="9">Chaperone protein ClpB</fullName>
    </submittedName>
</protein>
<dbReference type="AlphaFoldDB" id="A0A518AYF2"/>
<feature type="compositionally biased region" description="Basic and acidic residues" evidence="7">
    <location>
        <begin position="522"/>
        <end position="544"/>
    </location>
</feature>
<dbReference type="KEGG" id="knv:Pan216_05810"/>
<evidence type="ECO:0000256" key="2">
    <source>
        <dbReference type="ARBA" id="ARBA00022741"/>
    </source>
</evidence>
<proteinExistence type="predicted"/>
<dbReference type="Gene3D" id="1.10.8.60">
    <property type="match status" value="1"/>
</dbReference>
<evidence type="ECO:0000313" key="9">
    <source>
        <dbReference type="EMBL" id="QDU59749.1"/>
    </source>
</evidence>
<dbReference type="Pfam" id="PF00004">
    <property type="entry name" value="AAA"/>
    <property type="match status" value="1"/>
</dbReference>
<dbReference type="InterPro" id="IPR019489">
    <property type="entry name" value="Clp_ATPase_C"/>
</dbReference>
<evidence type="ECO:0000256" key="3">
    <source>
        <dbReference type="ARBA" id="ARBA00022840"/>
    </source>
</evidence>
<evidence type="ECO:0000256" key="6">
    <source>
        <dbReference type="SAM" id="Coils"/>
    </source>
</evidence>
<dbReference type="InterPro" id="IPR050130">
    <property type="entry name" value="ClpA_ClpB"/>
</dbReference>
<dbReference type="FunFam" id="3.40.50.300:FF:000010">
    <property type="entry name" value="Chaperone clpB 1, putative"/>
    <property type="match status" value="1"/>
</dbReference>
<dbReference type="RefSeq" id="WP_145254507.1">
    <property type="nucleotide sequence ID" value="NZ_CP036279.1"/>
</dbReference>
<feature type="domain" description="Clp R" evidence="8">
    <location>
        <begin position="9"/>
        <end position="150"/>
    </location>
</feature>
<evidence type="ECO:0000256" key="4">
    <source>
        <dbReference type="ARBA" id="ARBA00023186"/>
    </source>
</evidence>
<dbReference type="Pfam" id="PF02861">
    <property type="entry name" value="Clp_N"/>
    <property type="match status" value="1"/>
</dbReference>
<organism evidence="9 10">
    <name type="scientific">Kolteria novifilia</name>
    <dbReference type="NCBI Taxonomy" id="2527975"/>
    <lineage>
        <taxon>Bacteria</taxon>
        <taxon>Pseudomonadati</taxon>
        <taxon>Planctomycetota</taxon>
        <taxon>Planctomycetia</taxon>
        <taxon>Kolteriales</taxon>
        <taxon>Kolteriaceae</taxon>
        <taxon>Kolteria</taxon>
    </lineage>
</organism>
<dbReference type="GO" id="GO:0005737">
    <property type="term" value="C:cytoplasm"/>
    <property type="evidence" value="ECO:0007669"/>
    <property type="project" value="TreeGrafter"/>
</dbReference>
<keyword evidence="6" id="KW-0175">Coiled coil</keyword>
<keyword evidence="1 5" id="KW-0677">Repeat</keyword>
<feature type="region of interest" description="Disordered" evidence="7">
    <location>
        <begin position="505"/>
        <end position="544"/>
    </location>
</feature>
<dbReference type="SMART" id="SM00382">
    <property type="entry name" value="AAA"/>
    <property type="match status" value="2"/>
</dbReference>
<dbReference type="PANTHER" id="PTHR11638:SF184">
    <property type="entry name" value="ATPASE WITH CHAPERONE ACTIVITY"/>
    <property type="match status" value="1"/>
</dbReference>
<dbReference type="EMBL" id="CP036279">
    <property type="protein sequence ID" value="QDU59749.1"/>
    <property type="molecule type" value="Genomic_DNA"/>
</dbReference>
<dbReference type="Proteomes" id="UP000317093">
    <property type="component" value="Chromosome"/>
</dbReference>
<dbReference type="InterPro" id="IPR001270">
    <property type="entry name" value="ClpA/B"/>
</dbReference>
<evidence type="ECO:0000256" key="7">
    <source>
        <dbReference type="SAM" id="MobiDB-lite"/>
    </source>
</evidence>
<dbReference type="Gene3D" id="1.10.1780.10">
    <property type="entry name" value="Clp, N-terminal domain"/>
    <property type="match status" value="1"/>
</dbReference>
<evidence type="ECO:0000256" key="5">
    <source>
        <dbReference type="PROSITE-ProRule" id="PRU01251"/>
    </source>
</evidence>
<dbReference type="Gene3D" id="3.40.50.300">
    <property type="entry name" value="P-loop containing nucleotide triphosphate hydrolases"/>
    <property type="match status" value="3"/>
</dbReference>
<dbReference type="InterPro" id="IPR003959">
    <property type="entry name" value="ATPase_AAA_core"/>
</dbReference>
<evidence type="ECO:0000313" key="10">
    <source>
        <dbReference type="Proteomes" id="UP000317093"/>
    </source>
</evidence>
<dbReference type="SUPFAM" id="SSF52540">
    <property type="entry name" value="P-loop containing nucleoside triphosphate hydrolases"/>
    <property type="match status" value="2"/>
</dbReference>
<keyword evidence="4" id="KW-0143">Chaperone</keyword>
<dbReference type="CDD" id="cd19499">
    <property type="entry name" value="RecA-like_ClpB_Hsp104-like"/>
    <property type="match status" value="1"/>
</dbReference>
<sequence length="913" mass="100112">MDVNLKSLIGKLNRTCHKALEDAAGACVSRTNYHIEIEHWLSKLLDDPNNDIGRIMRQFEINPDRVNAGLTNVLDRLKTGSSRQPSISPDVIAAAKDAWLVSTVEFGYGRVRSGTVLLAILNDSQLASRLRDASREFDRISPEALKESFTKIVAESSEEAEMIAEPGAAAGAPSSKGIGARGKTTSLDQFCIDLTQRAREGAIDPVLGRDNEIRQIVDILTRRRQNNPILTGEAGVGKTAVVEGFALRIAAGDVPPSLQNVELRTLDLGLLQAGAGVKGEFENRLKSVIDEVKSSPTPIILFIDEAHTMIGAGGQEGGSDAANLLKPALARGELRTIAATTWAEYKKYFEKDAALARRFQVVKVEEPTEPICTIMMRGLTETLENHHKVPILDEAIDASVHFSARYISGRQLPDKAVSLLDTACARVSLSQSATPPSIEDTTRTIENLKTELRILEGEQAAGSDHAVRIEEIKEKQAEAEKTLGELRERWDTERELVGEIREIRTELRGNGTPAEEEELSEEDQKTKEAVDKLSESKPKEPLSPEKIEELRGKLDTLTGQLHEAQGEDPLIHPFVDSQAIASVIADWTGIPVGRMLADEIKTVLNLKETMGKMVVGQDHGLEAIARRIHTARANMDDPNRPIGVFLLVGPSGVGKTETAITLSELLYGGERNMVTINMSEYQEAHTVSGLKGSPPGYVGYGEGGVLTEAVRQKPYSVVLLDEFEKAHQDVWELFYQVFDKGTLEDGTGRVIDFRNTVILCTSNVATDTITSLCADPETRPDPGDLVTAIRPELEKAFPLALLGRMVVSAYYPISDEVMKLITKLKLGKIVRRIKGNHSVEMTYDESLLDEVVSRCTEVASGARNVDHILTNTLLPEVSREFLARMAENKEVSAINVTVGDEGDFVYQFTETDF</sequence>
<keyword evidence="2" id="KW-0547">Nucleotide-binding</keyword>
<dbReference type="InterPro" id="IPR017729">
    <property type="entry name" value="ATPase_T6SS_ClpV1"/>
</dbReference>
<dbReference type="PRINTS" id="PR00300">
    <property type="entry name" value="CLPPROTEASEA"/>
</dbReference>
<dbReference type="Pfam" id="PF17871">
    <property type="entry name" value="AAA_lid_9"/>
    <property type="match status" value="1"/>
</dbReference>
<dbReference type="GO" id="GO:0034605">
    <property type="term" value="P:cellular response to heat"/>
    <property type="evidence" value="ECO:0007669"/>
    <property type="project" value="TreeGrafter"/>
</dbReference>
<dbReference type="OrthoDB" id="9803641at2"/>
<dbReference type="GO" id="GO:0005524">
    <property type="term" value="F:ATP binding"/>
    <property type="evidence" value="ECO:0007669"/>
    <property type="project" value="UniProtKB-KW"/>
</dbReference>
<dbReference type="SUPFAM" id="SSF81923">
    <property type="entry name" value="Double Clp-N motif"/>
    <property type="match status" value="1"/>
</dbReference>
<dbReference type="CDD" id="cd00009">
    <property type="entry name" value="AAA"/>
    <property type="match status" value="1"/>
</dbReference>